<keyword evidence="1" id="KW-1133">Transmembrane helix</keyword>
<dbReference type="PANTHER" id="PTHR36435:SF1">
    <property type="entry name" value="CAAX AMINO TERMINAL PROTEASE FAMILY PROTEIN"/>
    <property type="match status" value="1"/>
</dbReference>
<feature type="transmembrane region" description="Helical" evidence="1">
    <location>
        <begin position="205"/>
        <end position="223"/>
    </location>
</feature>
<feature type="transmembrane region" description="Helical" evidence="1">
    <location>
        <begin position="12"/>
        <end position="29"/>
    </location>
</feature>
<organism evidence="3 4">
    <name type="scientific">Xylanibacillus composti</name>
    <dbReference type="NCBI Taxonomy" id="1572762"/>
    <lineage>
        <taxon>Bacteria</taxon>
        <taxon>Bacillati</taxon>
        <taxon>Bacillota</taxon>
        <taxon>Bacilli</taxon>
        <taxon>Bacillales</taxon>
        <taxon>Paenibacillaceae</taxon>
        <taxon>Xylanibacillus</taxon>
    </lineage>
</organism>
<feature type="transmembrane region" description="Helical" evidence="1">
    <location>
        <begin position="125"/>
        <end position="147"/>
    </location>
</feature>
<dbReference type="InterPro" id="IPR052710">
    <property type="entry name" value="CAAX_protease"/>
</dbReference>
<dbReference type="Pfam" id="PF02517">
    <property type="entry name" value="Rce1-like"/>
    <property type="match status" value="1"/>
</dbReference>
<accession>A0A8J4H1W9</accession>
<protein>
    <recommendedName>
        <fullName evidence="2">CAAX prenyl protease 2/Lysostaphin resistance protein A-like domain-containing protein</fullName>
    </recommendedName>
</protein>
<dbReference type="GO" id="GO:0080120">
    <property type="term" value="P:CAAX-box protein maturation"/>
    <property type="evidence" value="ECO:0007669"/>
    <property type="project" value="UniProtKB-ARBA"/>
</dbReference>
<feature type="domain" description="CAAX prenyl protease 2/Lysostaphin resistance protein A-like" evidence="2">
    <location>
        <begin position="127"/>
        <end position="213"/>
    </location>
</feature>
<proteinExistence type="predicted"/>
<evidence type="ECO:0000313" key="3">
    <source>
        <dbReference type="EMBL" id="GIQ69437.1"/>
    </source>
</evidence>
<reference evidence="3" key="1">
    <citation type="submission" date="2021-04" db="EMBL/GenBank/DDBJ databases">
        <title>Draft genome sequence of Xylanibacillus composti strain K13.</title>
        <authorList>
            <person name="Uke A."/>
            <person name="Chhe C."/>
            <person name="Baramee S."/>
            <person name="Kosugi A."/>
        </authorList>
    </citation>
    <scope>NUCLEOTIDE SEQUENCE</scope>
    <source>
        <strain evidence="3">K13</strain>
    </source>
</reference>
<gene>
    <name evidence="3" type="ORF">XYCOK13_22610</name>
</gene>
<feature type="transmembrane region" description="Helical" evidence="1">
    <location>
        <begin position="181"/>
        <end position="198"/>
    </location>
</feature>
<feature type="transmembrane region" description="Helical" evidence="1">
    <location>
        <begin position="159"/>
        <end position="175"/>
    </location>
</feature>
<dbReference type="InterPro" id="IPR003675">
    <property type="entry name" value="Rce1/LyrA-like_dom"/>
</dbReference>
<evidence type="ECO:0000256" key="1">
    <source>
        <dbReference type="SAM" id="Phobius"/>
    </source>
</evidence>
<evidence type="ECO:0000259" key="2">
    <source>
        <dbReference type="Pfam" id="PF02517"/>
    </source>
</evidence>
<keyword evidence="1" id="KW-0812">Transmembrane</keyword>
<dbReference type="GO" id="GO:0004175">
    <property type="term" value="F:endopeptidase activity"/>
    <property type="evidence" value="ECO:0007669"/>
    <property type="project" value="UniProtKB-ARBA"/>
</dbReference>
<evidence type="ECO:0000313" key="4">
    <source>
        <dbReference type="Proteomes" id="UP000677918"/>
    </source>
</evidence>
<dbReference type="AlphaFoldDB" id="A0A8J4H1W9"/>
<dbReference type="Proteomes" id="UP000677918">
    <property type="component" value="Unassembled WGS sequence"/>
</dbReference>
<dbReference type="PANTHER" id="PTHR36435">
    <property type="entry name" value="SLR1288 PROTEIN"/>
    <property type="match status" value="1"/>
</dbReference>
<feature type="transmembrane region" description="Helical" evidence="1">
    <location>
        <begin position="280"/>
        <end position="304"/>
    </location>
</feature>
<feature type="transmembrane region" description="Helical" evidence="1">
    <location>
        <begin position="235"/>
        <end position="259"/>
    </location>
</feature>
<dbReference type="EMBL" id="BOVK01000028">
    <property type="protein sequence ID" value="GIQ69437.1"/>
    <property type="molecule type" value="Genomic_DNA"/>
</dbReference>
<sequence>MPKSLNAAQAGWIFFISYAAGIGLSLLMLSGSGEVLRLDYFLLYVVLGQVGCNVLPALIWLRYKGIPLKEAFLLRRVTWKVLGLSVCIYALFQVFLLFVHQATSLVSLALGSAYQMSVYPVANDWLSLLVLLVCIGLLPPICEELLFRGALLGGYRVRGTLFAASMSALLFALFHDNPYRLAELFLAAWISALIVLRARSIIPGVVVHIATNIAYVVGSYAAAGDLVGAAGERAGAGAASLIVLGAASIPCLWGCWLLLRKLGSMTESRQNAVKVEGEAAAARGAYWLLPVGLAGILFVVKVAWL</sequence>
<dbReference type="RefSeq" id="WP_213412241.1">
    <property type="nucleotide sequence ID" value="NZ_BOVK01000028.1"/>
</dbReference>
<keyword evidence="1" id="KW-0472">Membrane</keyword>
<feature type="transmembrane region" description="Helical" evidence="1">
    <location>
        <begin position="81"/>
        <end position="105"/>
    </location>
</feature>
<comment type="caution">
    <text evidence="3">The sequence shown here is derived from an EMBL/GenBank/DDBJ whole genome shotgun (WGS) entry which is preliminary data.</text>
</comment>
<keyword evidence="4" id="KW-1185">Reference proteome</keyword>
<feature type="transmembrane region" description="Helical" evidence="1">
    <location>
        <begin position="41"/>
        <end position="61"/>
    </location>
</feature>
<name>A0A8J4H1W9_9BACL</name>